<organism evidence="1 3">
    <name type="scientific">Pseudomonas tohonis</name>
    <dbReference type="NCBI Taxonomy" id="2725477"/>
    <lineage>
        <taxon>Bacteria</taxon>
        <taxon>Pseudomonadati</taxon>
        <taxon>Pseudomonadota</taxon>
        <taxon>Gammaproteobacteria</taxon>
        <taxon>Pseudomonadales</taxon>
        <taxon>Pseudomonadaceae</taxon>
        <taxon>Pseudomonas</taxon>
    </lineage>
</organism>
<sequence length="67" mass="7303">MEHSGATVFTKGEFSVVQWVAVRQDGSTEVRGYRLRGPGAPQTLLPTAVIASAMVQELSKRRPGSRF</sequence>
<dbReference type="Proteomes" id="UP000509383">
    <property type="component" value="Chromosome"/>
</dbReference>
<dbReference type="RefSeq" id="WP_175384272.1">
    <property type="nucleotide sequence ID" value="NZ_AP023189.1"/>
</dbReference>
<reference evidence="1 3" key="1">
    <citation type="submission" date="2020-05" db="EMBL/GenBank/DDBJ databases">
        <title>Characterization of novel class B3 metallo-beta-lactamase from novel Pseudomonas species.</title>
        <authorList>
            <person name="Yamada K."/>
            <person name="Aoki K."/>
            <person name="Ishii Y."/>
        </authorList>
    </citation>
    <scope>NUCLEOTIDE SEQUENCE [LARGE SCALE GENOMIC DNA]</scope>
    <source>
        <strain evidence="1 3">TUM18999</strain>
        <strain evidence="2 4">TUM20286</strain>
    </source>
</reference>
<accession>A0A6J4E644</accession>
<dbReference type="AlphaFoldDB" id="A0A6J4E644"/>
<evidence type="ECO:0000313" key="1">
    <source>
        <dbReference type="EMBL" id="BCG25282.1"/>
    </source>
</evidence>
<protein>
    <submittedName>
        <fullName evidence="1">Uncharacterized protein</fullName>
    </submittedName>
</protein>
<evidence type="ECO:0000313" key="4">
    <source>
        <dbReference type="Proteomes" id="UP001054892"/>
    </source>
</evidence>
<evidence type="ECO:0000313" key="3">
    <source>
        <dbReference type="Proteomes" id="UP000509383"/>
    </source>
</evidence>
<dbReference type="EMBL" id="AP023189">
    <property type="protein sequence ID" value="BCG25282.1"/>
    <property type="molecule type" value="Genomic_DNA"/>
</dbReference>
<evidence type="ECO:0000313" key="2">
    <source>
        <dbReference type="EMBL" id="GJN56375.1"/>
    </source>
</evidence>
<dbReference type="Proteomes" id="UP001054892">
    <property type="component" value="Unassembled WGS sequence"/>
</dbReference>
<dbReference type="EMBL" id="BQKM01000033">
    <property type="protein sequence ID" value="GJN56375.1"/>
    <property type="molecule type" value="Genomic_DNA"/>
</dbReference>
<proteinExistence type="predicted"/>
<gene>
    <name evidence="1" type="ORF">TUM18999_34730</name>
    <name evidence="2" type="ORF">TUM20286_61270</name>
</gene>
<keyword evidence="4" id="KW-1185">Reference proteome</keyword>
<name>A0A6J4E644_9PSED</name>
<dbReference type="KEGG" id="ptw:TUM18999_34730"/>